<evidence type="ECO:0008006" key="3">
    <source>
        <dbReference type="Google" id="ProtNLM"/>
    </source>
</evidence>
<dbReference type="RefSeq" id="WP_177192148.1">
    <property type="nucleotide sequence ID" value="NZ_FOJG01000001.1"/>
</dbReference>
<accession>A0A1I0RBT2</accession>
<evidence type="ECO:0000313" key="2">
    <source>
        <dbReference type="Proteomes" id="UP000199310"/>
    </source>
</evidence>
<dbReference type="EMBL" id="FOJG01000001">
    <property type="protein sequence ID" value="SEW38287.1"/>
    <property type="molecule type" value="Genomic_DNA"/>
</dbReference>
<sequence>MSVKYNVKKYLGAAVLLGLLITGCKKIEEGFLSDGLYIPDTPIKVQRGNAFQKTSAILADGTTQPMTVKLLDIRRIDNKKHADEFFKEYPVYVYTAAVDPATDTTIELVNKKRELKKLQPFVFLTSGQFVFNGATDSLPLGIDYEYDIEVSNVAGSKVYKNIGMLTTIDPPLVTEMTTGCNFFPDDGSATVPMGAASMTVTRVSESGASVILKITDKDGKPFNPKKGEIIKRGDRPIFENYARFHPIEYTDTAMICNFEIAPFPLSRYSSGGTNWNYLMYYRIPSSFLSVDKNLTSKIGSVNPLFAFRLMKAGVYVVELRLPKTIKTTP</sequence>
<dbReference type="STRING" id="29529.SAMN04488122_2598"/>
<gene>
    <name evidence="1" type="ORF">SAMN04488122_2598</name>
</gene>
<proteinExistence type="predicted"/>
<dbReference type="AlphaFoldDB" id="A0A1I0RBT2"/>
<dbReference type="PROSITE" id="PS51257">
    <property type="entry name" value="PROKAR_LIPOPROTEIN"/>
    <property type="match status" value="1"/>
</dbReference>
<reference evidence="2" key="1">
    <citation type="submission" date="2016-10" db="EMBL/GenBank/DDBJ databases">
        <authorList>
            <person name="Varghese N."/>
            <person name="Submissions S."/>
        </authorList>
    </citation>
    <scope>NUCLEOTIDE SEQUENCE [LARGE SCALE GENOMIC DNA]</scope>
    <source>
        <strain evidence="2">DSM 3695</strain>
    </source>
</reference>
<protein>
    <recommendedName>
        <fullName evidence="3">DUF5007 domain-containing protein</fullName>
    </recommendedName>
</protein>
<keyword evidence="2" id="KW-1185">Reference proteome</keyword>
<organism evidence="1 2">
    <name type="scientific">Chitinophaga arvensicola</name>
    <dbReference type="NCBI Taxonomy" id="29529"/>
    <lineage>
        <taxon>Bacteria</taxon>
        <taxon>Pseudomonadati</taxon>
        <taxon>Bacteroidota</taxon>
        <taxon>Chitinophagia</taxon>
        <taxon>Chitinophagales</taxon>
        <taxon>Chitinophagaceae</taxon>
        <taxon>Chitinophaga</taxon>
    </lineage>
</organism>
<evidence type="ECO:0000313" key="1">
    <source>
        <dbReference type="EMBL" id="SEW38287.1"/>
    </source>
</evidence>
<name>A0A1I0RBT2_9BACT</name>
<dbReference type="Proteomes" id="UP000199310">
    <property type="component" value="Unassembled WGS sequence"/>
</dbReference>